<evidence type="ECO:0000313" key="3">
    <source>
        <dbReference type="Proteomes" id="UP001349262"/>
    </source>
</evidence>
<comment type="caution">
    <text evidence="2">The sequence shown here is derived from an EMBL/GenBank/DDBJ whole genome shotgun (WGS) entry which is preliminary data.</text>
</comment>
<reference evidence="2 3" key="1">
    <citation type="journal article" date="2012" name="Genet. Mol. Biol.">
        <title>Analysis of 16S rRNA and mxaF genes revealing insights into Methylobacterium niche-specific plant association.</title>
        <authorList>
            <person name="Dourado M.N."/>
            <person name="Andreote F.D."/>
            <person name="Dini-Andreote F."/>
            <person name="Conti R."/>
            <person name="Araujo J.M."/>
            <person name="Araujo W.L."/>
        </authorList>
    </citation>
    <scope>NUCLEOTIDE SEQUENCE [LARGE SCALE GENOMIC DNA]</scope>
    <source>
        <strain evidence="2 3">SR1.6/4</strain>
    </source>
</reference>
<name>A0ABU7T4W2_9HYPH</name>
<gene>
    <name evidence="2" type="ORF">MRSR164_01730</name>
</gene>
<dbReference type="Gene3D" id="2.10.260.10">
    <property type="match status" value="1"/>
</dbReference>
<organism evidence="2 3">
    <name type="scientific">Methylobacterium radiotolerans</name>
    <dbReference type="NCBI Taxonomy" id="31998"/>
    <lineage>
        <taxon>Bacteria</taxon>
        <taxon>Pseudomonadati</taxon>
        <taxon>Pseudomonadota</taxon>
        <taxon>Alphaproteobacteria</taxon>
        <taxon>Hyphomicrobiales</taxon>
        <taxon>Methylobacteriaceae</taxon>
        <taxon>Methylobacterium</taxon>
    </lineage>
</organism>
<dbReference type="InterPro" id="IPR037914">
    <property type="entry name" value="SpoVT-AbrB_sf"/>
</dbReference>
<evidence type="ECO:0000259" key="1">
    <source>
        <dbReference type="SMART" id="SM00966"/>
    </source>
</evidence>
<sequence>MTTIVKVRRQGGARIVTLPAALLARIGADAGSSLALDVKGGAIVAKPVADAPPAQRRRYTLSELLVGADQLPDLYRGVEGALDGDPVGDEIG</sequence>
<evidence type="ECO:0000313" key="2">
    <source>
        <dbReference type="EMBL" id="MEE7455577.1"/>
    </source>
</evidence>
<dbReference type="SUPFAM" id="SSF89447">
    <property type="entry name" value="AbrB/MazE/MraZ-like"/>
    <property type="match status" value="1"/>
</dbReference>
<dbReference type="SMART" id="SM00966">
    <property type="entry name" value="SpoVT_AbrB"/>
    <property type="match status" value="1"/>
</dbReference>
<accession>A0ABU7T4W2</accession>
<dbReference type="InterPro" id="IPR007159">
    <property type="entry name" value="SpoVT-AbrB_dom"/>
</dbReference>
<keyword evidence="3" id="KW-1185">Reference proteome</keyword>
<proteinExistence type="predicted"/>
<dbReference type="Proteomes" id="UP001349262">
    <property type="component" value="Unassembled WGS sequence"/>
</dbReference>
<dbReference type="EMBL" id="MLBY01000002">
    <property type="protein sequence ID" value="MEE7455577.1"/>
    <property type="molecule type" value="Genomic_DNA"/>
</dbReference>
<protein>
    <submittedName>
        <fullName evidence="2">PbsX family transcriptional regulator</fullName>
    </submittedName>
</protein>
<feature type="domain" description="SpoVT-AbrB" evidence="1">
    <location>
        <begin position="8"/>
        <end position="53"/>
    </location>
</feature>